<keyword evidence="5" id="KW-1185">Reference proteome</keyword>
<gene>
    <name evidence="4" type="ORF">RFI_09837</name>
</gene>
<protein>
    <submittedName>
        <fullName evidence="4">RNA-binding region RNP-1 domain-containing protein</fullName>
    </submittedName>
</protein>
<sequence>MSQSSDILSATVNFLKARGNRPLRDKLDFLIHNKNLNREQITSALQQANLYDSTSNAVLEECFRNGSKLFKSQSYPETTKDQSPSSLWRLLGFAGGVSVVVLGTVASYIAATQSAKSQIKKSERRLEKKMEEIKKEIEEKSELERERQHQDVMQMMNLLTTQANTVQDNLRVLKESIAVLQSQLAINSQQQYFNVESIIPMDMDTETGARPKIGKEKGRRKYGSSKWSGHLHTNNASASTNGSQSGDTNDGSTQSESQLNKIRDLMPTNKNITAYDWLNENINLSHKKDTKRNTNKSKNKKQTDSEEEQGDEHKCDENSDGDDDNSDDDNDDENDKDKKRALKKSKTKMKRKKTYHFNPIMIFIQQTAKEIIRIPLFLRYQ</sequence>
<name>X6NMR1_RETFI</name>
<comment type="caution">
    <text evidence="4">The sequence shown here is derived from an EMBL/GenBank/DDBJ whole genome shotgun (WGS) entry which is preliminary data.</text>
</comment>
<keyword evidence="1" id="KW-0175">Coiled coil</keyword>
<feature type="compositionally biased region" description="Acidic residues" evidence="2">
    <location>
        <begin position="318"/>
        <end position="334"/>
    </location>
</feature>
<keyword evidence="3" id="KW-0472">Membrane</keyword>
<feature type="compositionally biased region" description="Polar residues" evidence="2">
    <location>
        <begin position="225"/>
        <end position="260"/>
    </location>
</feature>
<keyword evidence="3" id="KW-0812">Transmembrane</keyword>
<dbReference type="AlphaFoldDB" id="X6NMR1"/>
<keyword evidence="3" id="KW-1133">Transmembrane helix</keyword>
<feature type="compositionally biased region" description="Basic residues" evidence="2">
    <location>
        <begin position="288"/>
        <end position="300"/>
    </location>
</feature>
<reference evidence="4 5" key="1">
    <citation type="journal article" date="2013" name="Curr. Biol.">
        <title>The Genome of the Foraminiferan Reticulomyxa filosa.</title>
        <authorList>
            <person name="Glockner G."/>
            <person name="Hulsmann N."/>
            <person name="Schleicher M."/>
            <person name="Noegel A.A."/>
            <person name="Eichinger L."/>
            <person name="Gallinger C."/>
            <person name="Pawlowski J."/>
            <person name="Sierra R."/>
            <person name="Euteneuer U."/>
            <person name="Pillet L."/>
            <person name="Moustafa A."/>
            <person name="Platzer M."/>
            <person name="Groth M."/>
            <person name="Szafranski K."/>
            <person name="Schliwa M."/>
        </authorList>
    </citation>
    <scope>NUCLEOTIDE SEQUENCE [LARGE SCALE GENOMIC DNA]</scope>
</reference>
<evidence type="ECO:0000313" key="5">
    <source>
        <dbReference type="Proteomes" id="UP000023152"/>
    </source>
</evidence>
<feature type="transmembrane region" description="Helical" evidence="3">
    <location>
        <begin position="90"/>
        <end position="111"/>
    </location>
</feature>
<feature type="coiled-coil region" evidence="1">
    <location>
        <begin position="112"/>
        <end position="183"/>
    </location>
</feature>
<feature type="compositionally biased region" description="Basic and acidic residues" evidence="2">
    <location>
        <begin position="207"/>
        <end position="216"/>
    </location>
</feature>
<organism evidence="4 5">
    <name type="scientific">Reticulomyxa filosa</name>
    <dbReference type="NCBI Taxonomy" id="46433"/>
    <lineage>
        <taxon>Eukaryota</taxon>
        <taxon>Sar</taxon>
        <taxon>Rhizaria</taxon>
        <taxon>Retaria</taxon>
        <taxon>Foraminifera</taxon>
        <taxon>Monothalamids</taxon>
        <taxon>Reticulomyxidae</taxon>
        <taxon>Reticulomyxa</taxon>
    </lineage>
</organism>
<feature type="region of interest" description="Disordered" evidence="2">
    <location>
        <begin position="288"/>
        <end position="351"/>
    </location>
</feature>
<proteinExistence type="predicted"/>
<evidence type="ECO:0000256" key="3">
    <source>
        <dbReference type="SAM" id="Phobius"/>
    </source>
</evidence>
<accession>X6NMR1</accession>
<dbReference type="Proteomes" id="UP000023152">
    <property type="component" value="Unassembled WGS sequence"/>
</dbReference>
<evidence type="ECO:0000313" key="4">
    <source>
        <dbReference type="EMBL" id="ETO27291.1"/>
    </source>
</evidence>
<dbReference type="EMBL" id="ASPP01007343">
    <property type="protein sequence ID" value="ETO27291.1"/>
    <property type="molecule type" value="Genomic_DNA"/>
</dbReference>
<evidence type="ECO:0000256" key="1">
    <source>
        <dbReference type="SAM" id="Coils"/>
    </source>
</evidence>
<feature type="region of interest" description="Disordered" evidence="2">
    <location>
        <begin position="205"/>
        <end position="265"/>
    </location>
</feature>
<evidence type="ECO:0000256" key="2">
    <source>
        <dbReference type="SAM" id="MobiDB-lite"/>
    </source>
</evidence>
<feature type="compositionally biased region" description="Basic residues" evidence="2">
    <location>
        <begin position="339"/>
        <end position="351"/>
    </location>
</feature>